<evidence type="ECO:0000259" key="4">
    <source>
        <dbReference type="Pfam" id="PF01712"/>
    </source>
</evidence>
<feature type="non-terminal residue" evidence="5">
    <location>
        <position position="192"/>
    </location>
</feature>
<gene>
    <name evidence="5" type="ORF">Cfor_00940</name>
</gene>
<feature type="binding site" evidence="3">
    <location>
        <begin position="19"/>
        <end position="27"/>
    </location>
    <ligand>
        <name>ATP</name>
        <dbReference type="ChEBI" id="CHEBI:30616"/>
    </ligand>
</feature>
<dbReference type="OrthoDB" id="567086at2759"/>
<dbReference type="InterPro" id="IPR050566">
    <property type="entry name" value="Deoxyribonucleoside_kinase"/>
</dbReference>
<dbReference type="InterPro" id="IPR002624">
    <property type="entry name" value="DCK/DGK"/>
</dbReference>
<dbReference type="PANTHER" id="PTHR10513:SF24">
    <property type="entry name" value="THYMIDINE KINASE 2, MITOCHONDRIAL"/>
    <property type="match status" value="1"/>
</dbReference>
<dbReference type="SUPFAM" id="SSF52540">
    <property type="entry name" value="P-loop containing nucleoside triphosphate hydrolases"/>
    <property type="match status" value="1"/>
</dbReference>
<evidence type="ECO:0000256" key="3">
    <source>
        <dbReference type="PIRSR" id="PIRSR000705-3"/>
    </source>
</evidence>
<keyword evidence="3" id="KW-0547">Nucleotide-binding</keyword>
<dbReference type="InterPro" id="IPR031314">
    <property type="entry name" value="DNK_dom"/>
</dbReference>
<organism evidence="5 6">
    <name type="scientific">Coptotermes formosanus</name>
    <name type="common">Formosan subterranean termite</name>
    <dbReference type="NCBI Taxonomy" id="36987"/>
    <lineage>
        <taxon>Eukaryota</taxon>
        <taxon>Metazoa</taxon>
        <taxon>Ecdysozoa</taxon>
        <taxon>Arthropoda</taxon>
        <taxon>Hexapoda</taxon>
        <taxon>Insecta</taxon>
        <taxon>Pterygota</taxon>
        <taxon>Neoptera</taxon>
        <taxon>Polyneoptera</taxon>
        <taxon>Dictyoptera</taxon>
        <taxon>Blattodea</taxon>
        <taxon>Blattoidea</taxon>
        <taxon>Termitoidae</taxon>
        <taxon>Rhinotermitidae</taxon>
        <taxon>Coptotermes</taxon>
    </lineage>
</organism>
<comment type="caution">
    <text evidence="5">The sequence shown here is derived from an EMBL/GenBank/DDBJ whole genome shotgun (WGS) entry which is preliminary data.</text>
</comment>
<dbReference type="EMBL" id="BLKM01008244">
    <property type="protein sequence ID" value="GFG32961.1"/>
    <property type="molecule type" value="Genomic_DNA"/>
</dbReference>
<reference evidence="6" key="1">
    <citation type="submission" date="2020-01" db="EMBL/GenBank/DDBJ databases">
        <title>Draft genome sequence of the Termite Coptotermes fromosanus.</title>
        <authorList>
            <person name="Itakura S."/>
            <person name="Yosikawa Y."/>
            <person name="Umezawa K."/>
        </authorList>
    </citation>
    <scope>NUCLEOTIDE SEQUENCE [LARGE SCALE GENOMIC DNA]</scope>
</reference>
<dbReference type="FunCoup" id="A0A6L2PK56">
    <property type="interactions" value="857"/>
</dbReference>
<dbReference type="PANTHER" id="PTHR10513">
    <property type="entry name" value="DEOXYNUCLEOSIDE KINASE"/>
    <property type="match status" value="1"/>
</dbReference>
<dbReference type="InterPro" id="IPR027417">
    <property type="entry name" value="P-loop_NTPase"/>
</dbReference>
<dbReference type="GO" id="GO:0019136">
    <property type="term" value="F:deoxynucleoside kinase activity"/>
    <property type="evidence" value="ECO:0007669"/>
    <property type="project" value="InterPro"/>
</dbReference>
<dbReference type="GO" id="GO:0005739">
    <property type="term" value="C:mitochondrion"/>
    <property type="evidence" value="ECO:0007669"/>
    <property type="project" value="TreeGrafter"/>
</dbReference>
<evidence type="ECO:0000313" key="5">
    <source>
        <dbReference type="EMBL" id="GFG32961.1"/>
    </source>
</evidence>
<proteinExistence type="inferred from homology"/>
<feature type="binding site" evidence="3">
    <location>
        <begin position="153"/>
        <end position="157"/>
    </location>
    <ligand>
        <name>ATP</name>
        <dbReference type="ChEBI" id="CHEBI:30616"/>
    </ligand>
</feature>
<feature type="active site" description="Proton acceptor" evidence="2">
    <location>
        <position position="94"/>
    </location>
</feature>
<dbReference type="Gene3D" id="3.40.50.300">
    <property type="entry name" value="P-loop containing nucleotide triphosphate hydrolases"/>
    <property type="match status" value="1"/>
</dbReference>
<evidence type="ECO:0000256" key="2">
    <source>
        <dbReference type="PIRSR" id="PIRSR000705-1"/>
    </source>
</evidence>
<keyword evidence="3" id="KW-0067">ATP-binding</keyword>
<evidence type="ECO:0000313" key="6">
    <source>
        <dbReference type="Proteomes" id="UP000502823"/>
    </source>
</evidence>
<accession>A0A6L2PK56</accession>
<dbReference type="PIRSF" id="PIRSF000705">
    <property type="entry name" value="DNK"/>
    <property type="match status" value="1"/>
</dbReference>
<dbReference type="Proteomes" id="UP000502823">
    <property type="component" value="Unassembled WGS sequence"/>
</dbReference>
<name>A0A6L2PK56_COPFO</name>
<protein>
    <recommendedName>
        <fullName evidence="4">Deoxynucleoside kinase domain-containing protein</fullName>
    </recommendedName>
</protein>
<dbReference type="Pfam" id="PF01712">
    <property type="entry name" value="dNK"/>
    <property type="match status" value="1"/>
</dbReference>
<dbReference type="GO" id="GO:0005524">
    <property type="term" value="F:ATP binding"/>
    <property type="evidence" value="ECO:0007669"/>
    <property type="project" value="UniProtKB-KW"/>
</dbReference>
<dbReference type="InParanoid" id="A0A6L2PK56"/>
<comment type="similarity">
    <text evidence="1">Belongs to the DCK/DGK family.</text>
</comment>
<sequence>MAGEISANKSRPFTVFVEGNIGSGKTTFLNYFANADVHLLSEPVEMWRNVEGHNLLGLMYDDPARWGLTFQTYAQLTMVDLHTRASPHPVKMMERSIYSARYCFVENLAKEGLMPASEYVVLDEWFKWITSHLDIGGDLIVYLRAHPEVVFERMRVRARKEESHVTLQYLKKLHDLHEDWLINETKFSCPAP</sequence>
<dbReference type="CDD" id="cd01673">
    <property type="entry name" value="dNK"/>
    <property type="match status" value="1"/>
</dbReference>
<keyword evidence="6" id="KW-1185">Reference proteome</keyword>
<evidence type="ECO:0000256" key="1">
    <source>
        <dbReference type="ARBA" id="ARBA00007420"/>
    </source>
</evidence>
<dbReference type="FunFam" id="3.40.50.300:FF:001571">
    <property type="entry name" value="Deoxynucleoside kinase"/>
    <property type="match status" value="1"/>
</dbReference>
<dbReference type="AlphaFoldDB" id="A0A6L2PK56"/>
<feature type="domain" description="Deoxynucleoside kinase" evidence="4">
    <location>
        <begin position="16"/>
        <end position="185"/>
    </location>
</feature>